<evidence type="ECO:0000313" key="1">
    <source>
        <dbReference type="EMBL" id="KAL3954356.1"/>
    </source>
</evidence>
<sequence>MPAKGHSPSSNVDTYAPCPFIVSDILPLIHSQVTGKDRKRNVTQGEKGLAQTRPQEWPFGPSGDSRTQRMDVSYRIEPLKGWLDMTRYRSFFLNNVKYYSDDFVHVANDTTVERQKRAKKDPDQSDKAGLKGLWVARVLEIRALDEHHVYARVYWMYSADDLPPESAADQRPVPEQVAGYSQNELIASNHMDIINVVSVVGRATVNHVCANAAEDEGGLHWQWTFDYRTSKLSSVDIIDVLSVVMRAKVRQWVESDDEAVHYSLYWRQAFDYRTSELS</sequence>
<organism evidence="1 2">
    <name type="scientific">Purpureocillium lilacinum</name>
    <name type="common">Paecilomyces lilacinus</name>
    <dbReference type="NCBI Taxonomy" id="33203"/>
    <lineage>
        <taxon>Eukaryota</taxon>
        <taxon>Fungi</taxon>
        <taxon>Dikarya</taxon>
        <taxon>Ascomycota</taxon>
        <taxon>Pezizomycotina</taxon>
        <taxon>Sordariomycetes</taxon>
        <taxon>Hypocreomycetidae</taxon>
        <taxon>Hypocreales</taxon>
        <taxon>Ophiocordycipitaceae</taxon>
        <taxon>Purpureocillium</taxon>
    </lineage>
</organism>
<feature type="non-terminal residue" evidence="1">
    <location>
        <position position="278"/>
    </location>
</feature>
<dbReference type="EMBL" id="JBGNUJ010000010">
    <property type="protein sequence ID" value="KAL3954356.1"/>
    <property type="molecule type" value="Genomic_DNA"/>
</dbReference>
<proteinExistence type="predicted"/>
<accession>A0ACC4DFZ9</accession>
<dbReference type="Proteomes" id="UP001638806">
    <property type="component" value="Unassembled WGS sequence"/>
</dbReference>
<evidence type="ECO:0000313" key="2">
    <source>
        <dbReference type="Proteomes" id="UP001638806"/>
    </source>
</evidence>
<gene>
    <name evidence="1" type="ORF">ACCO45_009919</name>
</gene>
<protein>
    <submittedName>
        <fullName evidence="1">Uncharacterized protein</fullName>
    </submittedName>
</protein>
<keyword evidence="2" id="KW-1185">Reference proteome</keyword>
<comment type="caution">
    <text evidence="1">The sequence shown here is derived from an EMBL/GenBank/DDBJ whole genome shotgun (WGS) entry which is preliminary data.</text>
</comment>
<reference evidence="1" key="1">
    <citation type="submission" date="2024-12" db="EMBL/GenBank/DDBJ databases">
        <title>Comparative genomics and development of molecular markers within Purpureocillium lilacinum and among Purpureocillium species.</title>
        <authorList>
            <person name="Yeh Z.-Y."/>
            <person name="Ni N.-T."/>
            <person name="Lo P.-H."/>
            <person name="Mushyakhwo K."/>
            <person name="Lin C.-F."/>
            <person name="Nai Y.-S."/>
        </authorList>
    </citation>
    <scope>NUCLEOTIDE SEQUENCE</scope>
    <source>
        <strain evidence="1">NCHU-NPUST-175</strain>
    </source>
</reference>
<name>A0ACC4DFZ9_PURLI</name>